<sequence length="142" mass="16253">MCFRIIVFIGIFFGCVIETTNPDGLDDNAFGRRERKKKTLSHPYRERDIYVYIPPGCLHLLIRRNNHTVPWDASFVLIVPDIPLPRANLFRFLCPLESAYSVLQLVSARIVGTVVVLWFSWVQNAVVIVATQMIVCSLFDVV</sequence>
<dbReference type="AlphaFoldDB" id="A0A2M4DRT3"/>
<proteinExistence type="predicted"/>
<organism evidence="2">
    <name type="scientific">Anopheles darlingi</name>
    <name type="common">Mosquito</name>
    <dbReference type="NCBI Taxonomy" id="43151"/>
    <lineage>
        <taxon>Eukaryota</taxon>
        <taxon>Metazoa</taxon>
        <taxon>Ecdysozoa</taxon>
        <taxon>Arthropoda</taxon>
        <taxon>Hexapoda</taxon>
        <taxon>Insecta</taxon>
        <taxon>Pterygota</taxon>
        <taxon>Neoptera</taxon>
        <taxon>Endopterygota</taxon>
        <taxon>Diptera</taxon>
        <taxon>Nematocera</taxon>
        <taxon>Culicoidea</taxon>
        <taxon>Culicidae</taxon>
        <taxon>Anophelinae</taxon>
        <taxon>Anopheles</taxon>
    </lineage>
</organism>
<feature type="signal peptide" evidence="1">
    <location>
        <begin position="1"/>
        <end position="22"/>
    </location>
</feature>
<accession>A0A2M4DRT3</accession>
<dbReference type="PROSITE" id="PS51257">
    <property type="entry name" value="PROKAR_LIPOPROTEIN"/>
    <property type="match status" value="1"/>
</dbReference>
<evidence type="ECO:0000313" key="2">
    <source>
        <dbReference type="EMBL" id="MBW80264.1"/>
    </source>
</evidence>
<feature type="chain" id="PRO_5014831236" evidence="1">
    <location>
        <begin position="23"/>
        <end position="142"/>
    </location>
</feature>
<reference evidence="2" key="1">
    <citation type="submission" date="2018-01" db="EMBL/GenBank/DDBJ databases">
        <title>An insight into the sialome of Amazonian anophelines.</title>
        <authorList>
            <person name="Ribeiro J.M."/>
            <person name="Scarpassa V."/>
            <person name="Calvo E."/>
        </authorList>
    </citation>
    <scope>NUCLEOTIDE SEQUENCE</scope>
</reference>
<protein>
    <submittedName>
        <fullName evidence="2">Putative secreted protein</fullName>
    </submittedName>
</protein>
<name>A0A2M4DRT3_ANODA</name>
<evidence type="ECO:0000256" key="1">
    <source>
        <dbReference type="SAM" id="SignalP"/>
    </source>
</evidence>
<dbReference type="EMBL" id="GGFL01016086">
    <property type="protein sequence ID" value="MBW80264.1"/>
    <property type="molecule type" value="Transcribed_RNA"/>
</dbReference>
<keyword evidence="1" id="KW-0732">Signal</keyword>